<comment type="caution">
    <text evidence="2">The sequence shown here is derived from an EMBL/GenBank/DDBJ whole genome shotgun (WGS) entry which is preliminary data.</text>
</comment>
<dbReference type="AlphaFoldDB" id="A0A8H4R1T5"/>
<reference evidence="2 3" key="1">
    <citation type="submission" date="2019-12" db="EMBL/GenBank/DDBJ databases">
        <authorList>
            <person name="Floudas D."/>
            <person name="Bentzer J."/>
            <person name="Ahren D."/>
            <person name="Johansson T."/>
            <person name="Persson P."/>
            <person name="Tunlid A."/>
        </authorList>
    </citation>
    <scope>NUCLEOTIDE SEQUENCE [LARGE SCALE GENOMIC DNA]</scope>
    <source>
        <strain evidence="2 3">CBS 102.39</strain>
    </source>
</reference>
<proteinExistence type="inferred from homology"/>
<dbReference type="Proteomes" id="UP000521872">
    <property type="component" value="Unassembled WGS sequence"/>
</dbReference>
<organism evidence="2 3">
    <name type="scientific">Agrocybe pediades</name>
    <dbReference type="NCBI Taxonomy" id="84607"/>
    <lineage>
        <taxon>Eukaryota</taxon>
        <taxon>Fungi</taxon>
        <taxon>Dikarya</taxon>
        <taxon>Basidiomycota</taxon>
        <taxon>Agaricomycotina</taxon>
        <taxon>Agaricomycetes</taxon>
        <taxon>Agaricomycetidae</taxon>
        <taxon>Agaricales</taxon>
        <taxon>Agaricineae</taxon>
        <taxon>Strophariaceae</taxon>
        <taxon>Agrocybe</taxon>
    </lineage>
</organism>
<dbReference type="EMBL" id="JAACJL010000015">
    <property type="protein sequence ID" value="KAF4620680.1"/>
    <property type="molecule type" value="Genomic_DNA"/>
</dbReference>
<keyword evidence="3" id="KW-1185">Reference proteome</keyword>
<dbReference type="GO" id="GO:0007165">
    <property type="term" value="P:signal transduction"/>
    <property type="evidence" value="ECO:0007669"/>
    <property type="project" value="TreeGrafter"/>
</dbReference>
<accession>A0A8H4R1T5</accession>
<dbReference type="Pfam" id="PF05794">
    <property type="entry name" value="Tcp11"/>
    <property type="match status" value="2"/>
</dbReference>
<evidence type="ECO:0000256" key="1">
    <source>
        <dbReference type="ARBA" id="ARBA00010954"/>
    </source>
</evidence>
<dbReference type="PANTHER" id="PTHR12832">
    <property type="entry name" value="TESTIS-SPECIFIC PROTEIN PBS13 T-COMPLEX 11"/>
    <property type="match status" value="1"/>
</dbReference>
<evidence type="ECO:0000313" key="3">
    <source>
        <dbReference type="Proteomes" id="UP000521872"/>
    </source>
</evidence>
<dbReference type="InterPro" id="IPR008862">
    <property type="entry name" value="Tcp11"/>
</dbReference>
<evidence type="ECO:0000313" key="2">
    <source>
        <dbReference type="EMBL" id="KAF4620680.1"/>
    </source>
</evidence>
<sequence length="565" mass="62505">MSVAHHTLVSNAAVNSLPVELVDALNQTYFLHLLVTDPKKVIPPGKSLLSMLTHAKFKLADEKHQNETQTKIMNRVKEVAHRAFWKDAAETLSSPLPSEQLPRLKLLYNDLYEALKPLFPKNHPVIISLTSPLPPTSSPLHSTIHLLKEITMALRERCAPVRDEFIDALHMSLSDIPSLSSKPDQHPEVDAPLGITPLAQFVVDKIKAVIELSEEMKVDLNNFVLGSMSESQLRGVLQNDVKVRERKLVLAVWGGAEVVRARWRSWVARVPSTEGPASEDRNWISALFRALESDQPVYCAYPPKQVQPDAAIEETPPANALPPQLLFSTPTLIYIQNYLQAIVITAALRSLTRLPRASTSASASEDVRSEFVTRIWALLSTEIEDALRGDTSEAVQTKLINLADEVVRARQKSISVDSPINPDEEKNLRAAVERTLRSTDPVFILLKKRLVGALEKQVILHTTSQALSPLISSKGEGAKVPQKMQTGKDLNEGREGKRMKLMFADSILPNGADNGSLQPGSDNTVKFDGTIPGFEDDILQHSISEVLQKLVECIGWVEGIWGDLV</sequence>
<name>A0A8H4R1T5_9AGAR</name>
<dbReference type="PANTHER" id="PTHR12832:SF11">
    <property type="entry name" value="LD23868P"/>
    <property type="match status" value="1"/>
</dbReference>
<protein>
    <submittedName>
        <fullName evidence="2">Uncharacterized protein</fullName>
    </submittedName>
</protein>
<gene>
    <name evidence="2" type="ORF">D9613_000742</name>
</gene>
<comment type="similarity">
    <text evidence="1">Belongs to the TCP11 family.</text>
</comment>